<keyword evidence="4" id="KW-0297">G-protein coupled receptor</keyword>
<keyword evidence="2 8" id="KW-0812">Transmembrane</keyword>
<evidence type="ECO:0000256" key="1">
    <source>
        <dbReference type="ARBA" id="ARBA00004141"/>
    </source>
</evidence>
<dbReference type="PANTHER" id="PTHR24243">
    <property type="entry name" value="G-PROTEIN COUPLED RECEPTOR"/>
    <property type="match status" value="1"/>
</dbReference>
<protein>
    <recommendedName>
        <fullName evidence="9">G-protein coupled receptors family 1 profile domain-containing protein</fullName>
    </recommendedName>
</protein>
<keyword evidence="6" id="KW-0675">Receptor</keyword>
<feature type="transmembrane region" description="Helical" evidence="8">
    <location>
        <begin position="171"/>
        <end position="193"/>
    </location>
</feature>
<dbReference type="InterPro" id="IPR017452">
    <property type="entry name" value="GPCR_Rhodpsn_7TM"/>
</dbReference>
<evidence type="ECO:0000256" key="2">
    <source>
        <dbReference type="ARBA" id="ARBA00022692"/>
    </source>
</evidence>
<feature type="transmembrane region" description="Helical" evidence="8">
    <location>
        <begin position="129"/>
        <end position="151"/>
    </location>
</feature>
<evidence type="ECO:0000313" key="10">
    <source>
        <dbReference type="EMBL" id="CAF0813521.1"/>
    </source>
</evidence>
<dbReference type="EMBL" id="CAJNOG010000036">
    <property type="protein sequence ID" value="CAF0813521.1"/>
    <property type="molecule type" value="Genomic_DNA"/>
</dbReference>
<dbReference type="Proteomes" id="UP000663845">
    <property type="component" value="Unassembled WGS sequence"/>
</dbReference>
<dbReference type="InterPro" id="IPR000276">
    <property type="entry name" value="GPCR_Rhodpsn"/>
</dbReference>
<reference evidence="10" key="1">
    <citation type="submission" date="2021-02" db="EMBL/GenBank/DDBJ databases">
        <authorList>
            <person name="Nowell W R."/>
        </authorList>
    </citation>
    <scope>NUCLEOTIDE SEQUENCE</scope>
</reference>
<feature type="transmembrane region" description="Helical" evidence="8">
    <location>
        <begin position="218"/>
        <end position="242"/>
    </location>
</feature>
<gene>
    <name evidence="10" type="ORF">JYZ213_LOCUS5907</name>
</gene>
<organism evidence="10 11">
    <name type="scientific">Adineta steineri</name>
    <dbReference type="NCBI Taxonomy" id="433720"/>
    <lineage>
        <taxon>Eukaryota</taxon>
        <taxon>Metazoa</taxon>
        <taxon>Spiralia</taxon>
        <taxon>Gnathifera</taxon>
        <taxon>Rotifera</taxon>
        <taxon>Eurotatoria</taxon>
        <taxon>Bdelloidea</taxon>
        <taxon>Adinetida</taxon>
        <taxon>Adinetidae</taxon>
        <taxon>Adineta</taxon>
    </lineage>
</organism>
<dbReference type="PROSITE" id="PS50262">
    <property type="entry name" value="G_PROTEIN_RECEP_F1_2"/>
    <property type="match status" value="1"/>
</dbReference>
<keyword evidence="5 8" id="KW-0472">Membrane</keyword>
<keyword evidence="7" id="KW-0807">Transducer</keyword>
<comment type="caution">
    <text evidence="10">The sequence shown here is derived from an EMBL/GenBank/DDBJ whole genome shotgun (WGS) entry which is preliminary data.</text>
</comment>
<dbReference type="GO" id="GO:0004930">
    <property type="term" value="F:G protein-coupled receptor activity"/>
    <property type="evidence" value="ECO:0007669"/>
    <property type="project" value="UniProtKB-KW"/>
</dbReference>
<feature type="domain" description="G-protein coupled receptors family 1 profile" evidence="9">
    <location>
        <begin position="29"/>
        <end position="284"/>
    </location>
</feature>
<evidence type="ECO:0000313" key="11">
    <source>
        <dbReference type="Proteomes" id="UP000663845"/>
    </source>
</evidence>
<sequence length="329" mass="37393">MSITTTLILVQQYITRYILSTALALGVFGNLTAIVVFSQKKHRINSCSIYLVAVSIFGLIAANWGIAPLVYALDHYDLVNSSLVMCRISGYIMQVCVMSFRSTLILMCADRYALCNPRASIRALCRPQIAYRSIGILLIFWMIVSIHIPIWKSIENNRCNIYGLYGQVISYYFLFFIGIIPISTLVTISILLIKTLRHLHSHVQPNDTRRMKRRDIQFMKLALAEVIVFILCTASHPIMLLYTTISNSIILNKSAERKQIEAFASFITQSVLLYMNYNILFLVHASTSKTYRMEVKEFISKIIGKLRGIDQNQGNATRISVGEQPRTIT</sequence>
<keyword evidence="3 8" id="KW-1133">Transmembrane helix</keyword>
<feature type="transmembrane region" description="Helical" evidence="8">
    <location>
        <begin position="17"/>
        <end position="37"/>
    </location>
</feature>
<comment type="subcellular location">
    <subcellularLocation>
        <location evidence="1">Membrane</location>
        <topology evidence="1">Multi-pass membrane protein</topology>
    </subcellularLocation>
</comment>
<dbReference type="AlphaFoldDB" id="A0A813TJ61"/>
<evidence type="ECO:0000256" key="7">
    <source>
        <dbReference type="ARBA" id="ARBA00023224"/>
    </source>
</evidence>
<evidence type="ECO:0000256" key="5">
    <source>
        <dbReference type="ARBA" id="ARBA00023136"/>
    </source>
</evidence>
<dbReference type="Pfam" id="PF00001">
    <property type="entry name" value="7tm_1"/>
    <property type="match status" value="1"/>
</dbReference>
<accession>A0A813TJ61</accession>
<dbReference type="SUPFAM" id="SSF81321">
    <property type="entry name" value="Family A G protein-coupled receptor-like"/>
    <property type="match status" value="1"/>
</dbReference>
<evidence type="ECO:0000259" key="9">
    <source>
        <dbReference type="PROSITE" id="PS50262"/>
    </source>
</evidence>
<evidence type="ECO:0000256" key="3">
    <source>
        <dbReference type="ARBA" id="ARBA00022989"/>
    </source>
</evidence>
<proteinExistence type="predicted"/>
<dbReference type="GO" id="GO:0005886">
    <property type="term" value="C:plasma membrane"/>
    <property type="evidence" value="ECO:0007669"/>
    <property type="project" value="TreeGrafter"/>
</dbReference>
<feature type="transmembrane region" description="Helical" evidence="8">
    <location>
        <begin position="49"/>
        <end position="71"/>
    </location>
</feature>
<evidence type="ECO:0000256" key="8">
    <source>
        <dbReference type="SAM" id="Phobius"/>
    </source>
</evidence>
<evidence type="ECO:0000256" key="6">
    <source>
        <dbReference type="ARBA" id="ARBA00023170"/>
    </source>
</evidence>
<name>A0A813TJ61_9BILA</name>
<feature type="transmembrane region" description="Helical" evidence="8">
    <location>
        <begin position="91"/>
        <end position="109"/>
    </location>
</feature>
<evidence type="ECO:0000256" key="4">
    <source>
        <dbReference type="ARBA" id="ARBA00023040"/>
    </source>
</evidence>
<dbReference type="PANTHER" id="PTHR24243:SF230">
    <property type="entry name" value="G-PROTEIN COUPLED RECEPTORS FAMILY 1 PROFILE DOMAIN-CONTAINING PROTEIN"/>
    <property type="match status" value="1"/>
</dbReference>
<feature type="transmembrane region" description="Helical" evidence="8">
    <location>
        <begin position="262"/>
        <end position="283"/>
    </location>
</feature>
<dbReference type="Gene3D" id="1.20.1070.10">
    <property type="entry name" value="Rhodopsin 7-helix transmembrane proteins"/>
    <property type="match status" value="1"/>
</dbReference>